<accession>A0A195CMK5</accession>
<dbReference type="Proteomes" id="UP000078542">
    <property type="component" value="Unassembled WGS sequence"/>
</dbReference>
<feature type="region of interest" description="Disordered" evidence="1">
    <location>
        <begin position="100"/>
        <end position="169"/>
    </location>
</feature>
<name>A0A195CMK5_9HYME</name>
<evidence type="ECO:0000256" key="1">
    <source>
        <dbReference type="SAM" id="MobiDB-lite"/>
    </source>
</evidence>
<dbReference type="EMBL" id="KQ977565">
    <property type="protein sequence ID" value="KYN01953.1"/>
    <property type="molecule type" value="Genomic_DNA"/>
</dbReference>
<evidence type="ECO:0000313" key="3">
    <source>
        <dbReference type="Proteomes" id="UP000078542"/>
    </source>
</evidence>
<feature type="region of interest" description="Disordered" evidence="1">
    <location>
        <begin position="14"/>
        <end position="56"/>
    </location>
</feature>
<dbReference type="AlphaFoldDB" id="A0A195CMK5"/>
<feature type="compositionally biased region" description="Basic residues" evidence="1">
    <location>
        <begin position="134"/>
        <end position="145"/>
    </location>
</feature>
<protein>
    <submittedName>
        <fullName evidence="2">Uncharacterized protein</fullName>
    </submittedName>
</protein>
<proteinExistence type="predicted"/>
<keyword evidence="3" id="KW-1185">Reference proteome</keyword>
<reference evidence="2 3" key="1">
    <citation type="submission" date="2016-03" db="EMBL/GenBank/DDBJ databases">
        <title>Cyphomyrmex costatus WGS genome.</title>
        <authorList>
            <person name="Nygaard S."/>
            <person name="Hu H."/>
            <person name="Boomsma J."/>
            <person name="Zhang G."/>
        </authorList>
    </citation>
    <scope>NUCLEOTIDE SEQUENCE [LARGE SCALE GENOMIC DNA]</scope>
    <source>
        <strain evidence="2">MS0001</strain>
        <tissue evidence="2">Whole body</tissue>
    </source>
</reference>
<evidence type="ECO:0000313" key="2">
    <source>
        <dbReference type="EMBL" id="KYN01953.1"/>
    </source>
</evidence>
<feature type="non-terminal residue" evidence="2">
    <location>
        <position position="1"/>
    </location>
</feature>
<gene>
    <name evidence="2" type="ORF">ALC62_07256</name>
</gene>
<sequence length="304" mass="34535">GELFSASRYNGNSARTVIERQQRTQRGSNSSNGGGLIALGRNHRGNNGQKTKEPSSLHRSCVSFALFLSPLSPNIIDLYYWHTALRRFFRSAHQHRPFSFSLSTKHSSSKRDKGSSSESVRGVGSPGGDEQIRERRKSLRKREMKKRKEEEIEMRKKEREMRESGGDKGRQVLSWRIQVAQRASSQRARLERSVQLGSGLVAFQSQLLRSCNITPLSGKEERKGRRAFFVWLCLKSVPDGRDQWGPLVLTLSNSTCCILTAVLSLHLISHSPVARHRNQIHHKECLCFPLYKSKLPLEHPLKPV</sequence>
<feature type="compositionally biased region" description="Basic and acidic residues" evidence="1">
    <location>
        <begin position="146"/>
        <end position="169"/>
    </location>
</feature>
<organism evidence="2 3">
    <name type="scientific">Cyphomyrmex costatus</name>
    <dbReference type="NCBI Taxonomy" id="456900"/>
    <lineage>
        <taxon>Eukaryota</taxon>
        <taxon>Metazoa</taxon>
        <taxon>Ecdysozoa</taxon>
        <taxon>Arthropoda</taxon>
        <taxon>Hexapoda</taxon>
        <taxon>Insecta</taxon>
        <taxon>Pterygota</taxon>
        <taxon>Neoptera</taxon>
        <taxon>Endopterygota</taxon>
        <taxon>Hymenoptera</taxon>
        <taxon>Apocrita</taxon>
        <taxon>Aculeata</taxon>
        <taxon>Formicoidea</taxon>
        <taxon>Formicidae</taxon>
        <taxon>Myrmicinae</taxon>
        <taxon>Cyphomyrmex</taxon>
    </lineage>
</organism>